<dbReference type="RefSeq" id="WP_038412024.1">
    <property type="nucleotide sequence ID" value="NZ_CP009455.1"/>
</dbReference>
<evidence type="ECO:0000313" key="4">
    <source>
        <dbReference type="Proteomes" id="UP000029493"/>
    </source>
</evidence>
<keyword evidence="4" id="KW-1185">Reference proteome</keyword>
<dbReference type="AlphaFoldDB" id="A0A089WQJ8"/>
<dbReference type="InterPro" id="IPR012373">
    <property type="entry name" value="Ferrdict_sens_TM"/>
</dbReference>
<sequence length="320" mass="35881">MPERDATSSLAQEQVDQAIEWLVRLRYDRPSPGTERQFQHWLSSHPHNALAWQRVSNLGDELASLPSELSRNTLEGSHRQRINRRDQLKLLGVLAMAGGLGWINREPLGLERWLADSRTATGERRDVRGRDGSRIQLNTASAIDLRFSHDLRRLTLLQGEVSLDSNGDDRRPFLIDTRVAQLTTQGGQLLLREQGAGLLLAVKRGEVTLNGAAGQSRRIAPGEVLQLDAAGQLRAAHLQVDPWGWTDGVLSVQQMPLAAFCAELSRYRPGFLRCAEQVAELKVSGTFQLADTEQILRLLARNLPVQVHYRTRYWVNLEAV</sequence>
<gene>
    <name evidence="3" type="ORF">LK03_09175</name>
</gene>
<dbReference type="STRING" id="157783.LK03_09175"/>
<dbReference type="InterPro" id="IPR006860">
    <property type="entry name" value="FecR"/>
</dbReference>
<dbReference type="PIRSF" id="PIRSF018266">
    <property type="entry name" value="FecR"/>
    <property type="match status" value="1"/>
</dbReference>
<dbReference type="InterPro" id="IPR032623">
    <property type="entry name" value="FecR_N"/>
</dbReference>
<organism evidence="3 4">
    <name type="scientific">Pseudomonas cremoricolorata</name>
    <dbReference type="NCBI Taxonomy" id="157783"/>
    <lineage>
        <taxon>Bacteria</taxon>
        <taxon>Pseudomonadati</taxon>
        <taxon>Pseudomonadota</taxon>
        <taxon>Gammaproteobacteria</taxon>
        <taxon>Pseudomonadales</taxon>
        <taxon>Pseudomonadaceae</taxon>
        <taxon>Pseudomonas</taxon>
    </lineage>
</organism>
<dbReference type="Proteomes" id="UP000029493">
    <property type="component" value="Chromosome"/>
</dbReference>
<feature type="domain" description="FecR N-terminal" evidence="2">
    <location>
        <begin position="16"/>
        <end position="57"/>
    </location>
</feature>
<dbReference type="PANTHER" id="PTHR30273">
    <property type="entry name" value="PERIPLASMIC SIGNAL SENSOR AND SIGMA FACTOR ACTIVATOR FECR-RELATED"/>
    <property type="match status" value="1"/>
</dbReference>
<dbReference type="eggNOG" id="COG3712">
    <property type="taxonomic scope" value="Bacteria"/>
</dbReference>
<evidence type="ECO:0000313" key="3">
    <source>
        <dbReference type="EMBL" id="AIR89439.1"/>
    </source>
</evidence>
<dbReference type="Pfam" id="PF16220">
    <property type="entry name" value="DUF4880"/>
    <property type="match status" value="1"/>
</dbReference>
<proteinExistence type="predicted"/>
<dbReference type="KEGG" id="psw:LK03_09175"/>
<dbReference type="EMBL" id="CP009455">
    <property type="protein sequence ID" value="AIR89439.1"/>
    <property type="molecule type" value="Genomic_DNA"/>
</dbReference>
<accession>A0A089WQJ8</accession>
<reference evidence="3 4" key="1">
    <citation type="submission" date="2014-09" db="EMBL/GenBank/DDBJ databases">
        <authorList>
            <person name="Chan K.-G."/>
        </authorList>
    </citation>
    <scope>NUCLEOTIDE SEQUENCE [LARGE SCALE GENOMIC DNA]</scope>
    <source>
        <strain evidence="3 4">ND07</strain>
    </source>
</reference>
<dbReference type="PANTHER" id="PTHR30273:SF2">
    <property type="entry name" value="PROTEIN FECR"/>
    <property type="match status" value="1"/>
</dbReference>
<dbReference type="GO" id="GO:0016989">
    <property type="term" value="F:sigma factor antagonist activity"/>
    <property type="evidence" value="ECO:0007669"/>
    <property type="project" value="TreeGrafter"/>
</dbReference>
<dbReference type="Gene3D" id="2.60.120.1440">
    <property type="match status" value="1"/>
</dbReference>
<name>A0A089WQJ8_9PSED</name>
<dbReference type="OrthoDB" id="1099576at2"/>
<evidence type="ECO:0000259" key="1">
    <source>
        <dbReference type="Pfam" id="PF04773"/>
    </source>
</evidence>
<dbReference type="Pfam" id="PF04773">
    <property type="entry name" value="FecR"/>
    <property type="match status" value="1"/>
</dbReference>
<evidence type="ECO:0000259" key="2">
    <source>
        <dbReference type="Pfam" id="PF16220"/>
    </source>
</evidence>
<protein>
    <submittedName>
        <fullName evidence="3">Iron dicitrate transport regulator FecR</fullName>
    </submittedName>
</protein>
<feature type="domain" description="FecR protein" evidence="1">
    <location>
        <begin position="117"/>
        <end position="207"/>
    </location>
</feature>